<reference evidence="1" key="1">
    <citation type="submission" date="2018-05" db="EMBL/GenBank/DDBJ databases">
        <authorList>
            <person name="Lanie J.A."/>
            <person name="Ng W.-L."/>
            <person name="Kazmierczak K.M."/>
            <person name="Andrzejewski T.M."/>
            <person name="Davidsen T.M."/>
            <person name="Wayne K.J."/>
            <person name="Tettelin H."/>
            <person name="Glass J.I."/>
            <person name="Rusch D."/>
            <person name="Podicherti R."/>
            <person name="Tsui H.-C.T."/>
            <person name="Winkler M.E."/>
        </authorList>
    </citation>
    <scope>NUCLEOTIDE SEQUENCE</scope>
</reference>
<proteinExistence type="predicted"/>
<dbReference type="Gene3D" id="1.25.40.10">
    <property type="entry name" value="Tetratricopeptide repeat domain"/>
    <property type="match status" value="1"/>
</dbReference>
<gene>
    <name evidence="1" type="ORF">METZ01_LOCUS12731</name>
</gene>
<evidence type="ECO:0000313" key="1">
    <source>
        <dbReference type="EMBL" id="SUZ59877.1"/>
    </source>
</evidence>
<dbReference type="InterPro" id="IPR019734">
    <property type="entry name" value="TPR_rpt"/>
</dbReference>
<dbReference type="EMBL" id="UINC01000705">
    <property type="protein sequence ID" value="SUZ59877.1"/>
    <property type="molecule type" value="Genomic_DNA"/>
</dbReference>
<name>A0A381NZV9_9ZZZZ</name>
<sequence length="316" mass="35471">MSQTITTLKLFSSSFVLLFLFSCSEKLSDDDFLFDLPEKYDALIETGWAHFQSGLYEEAIDAFSRASERNAIEPEVYLGLGWSYARNLELIKGENNLQKAVAFAIFDSLRADIITAESLAGVGLIKLAIGQYNECVMYIDQVLGAEELFVFSMDPSINSQSLNISKAKSHYYLGEIEQSYLILQDLGIEMDYVQAVSETGTVRYGEYYQDIDVSGTWNSGEPLDDRNGNGIWDDYNTISLGEVLVSVNEEHRLVSGTAVRSDGINYTILKTYEGTNWLLISGNPIVDENQNVEVDYIFTVDYSEFLNKLLGSITNY</sequence>
<accession>A0A381NZV9</accession>
<dbReference type="SUPFAM" id="SSF48452">
    <property type="entry name" value="TPR-like"/>
    <property type="match status" value="1"/>
</dbReference>
<protein>
    <submittedName>
        <fullName evidence="1">Uncharacterized protein</fullName>
    </submittedName>
</protein>
<dbReference type="AlphaFoldDB" id="A0A381NZV9"/>
<organism evidence="1">
    <name type="scientific">marine metagenome</name>
    <dbReference type="NCBI Taxonomy" id="408172"/>
    <lineage>
        <taxon>unclassified sequences</taxon>
        <taxon>metagenomes</taxon>
        <taxon>ecological metagenomes</taxon>
    </lineage>
</organism>
<dbReference type="Pfam" id="PF13432">
    <property type="entry name" value="TPR_16"/>
    <property type="match status" value="1"/>
</dbReference>
<dbReference type="InterPro" id="IPR011990">
    <property type="entry name" value="TPR-like_helical_dom_sf"/>
</dbReference>
<dbReference type="SMART" id="SM00028">
    <property type="entry name" value="TPR"/>
    <property type="match status" value="3"/>
</dbReference>